<dbReference type="CDD" id="cd00371">
    <property type="entry name" value="HMA"/>
    <property type="match status" value="1"/>
</dbReference>
<dbReference type="SUPFAM" id="SSF55008">
    <property type="entry name" value="HMA, heavy metal-associated domain"/>
    <property type="match status" value="1"/>
</dbReference>
<gene>
    <name evidence="3" type="ORF">Dsin_032216</name>
</gene>
<dbReference type="InterPro" id="IPR044526">
    <property type="entry name" value="NAKR1-3"/>
</dbReference>
<feature type="region of interest" description="Disordered" evidence="1">
    <location>
        <begin position="179"/>
        <end position="206"/>
    </location>
</feature>
<sequence>MGDLNANAKDLDDNIRKDMISVPSTKTNLFFARKTLMITSERTRLRRDQNCSWIILMIVSQCRFGFLRVLNFGPDSEQGRQLRRPETDSLVSNEEDLSLVSSVFLLLSLTASQILAKKKIIMKGFMCHSTAATAVCMATVDSRSVFVPRRPHTTLINIDDHTRLVANANYSRLVNKSHSNRFVSPTNNSSIKRDLPRPKPPNKLSTTVASSDQVFQVVVMRVSLHCHGCAGKVKKHLTKMEGVTSFSIDLETKRVTVMGHVSPTEVLESISRVKKAEFWTC</sequence>
<dbReference type="Gene3D" id="3.30.70.100">
    <property type="match status" value="1"/>
</dbReference>
<accession>A0AAD9ZN10</accession>
<evidence type="ECO:0000313" key="4">
    <source>
        <dbReference type="Proteomes" id="UP001281410"/>
    </source>
</evidence>
<dbReference type="PANTHER" id="PTHR46119:SF8">
    <property type="entry name" value="OS08G0405700 PROTEIN"/>
    <property type="match status" value="1"/>
</dbReference>
<feature type="domain" description="HMA" evidence="2">
    <location>
        <begin position="215"/>
        <end position="281"/>
    </location>
</feature>
<evidence type="ECO:0000313" key="3">
    <source>
        <dbReference type="EMBL" id="KAK3184930.1"/>
    </source>
</evidence>
<evidence type="ECO:0000256" key="1">
    <source>
        <dbReference type="SAM" id="MobiDB-lite"/>
    </source>
</evidence>
<dbReference type="InterPro" id="IPR006121">
    <property type="entry name" value="HMA_dom"/>
</dbReference>
<dbReference type="Pfam" id="PF00403">
    <property type="entry name" value="HMA"/>
    <property type="match status" value="1"/>
</dbReference>
<dbReference type="InterPro" id="IPR036163">
    <property type="entry name" value="HMA_dom_sf"/>
</dbReference>
<dbReference type="PANTHER" id="PTHR46119">
    <property type="entry name" value="OS08G0405700 PROTEIN"/>
    <property type="match status" value="1"/>
</dbReference>
<name>A0AAD9ZN10_9ROSI</name>
<comment type="caution">
    <text evidence="3">The sequence shown here is derived from an EMBL/GenBank/DDBJ whole genome shotgun (WGS) entry which is preliminary data.</text>
</comment>
<reference evidence="3" key="1">
    <citation type="journal article" date="2023" name="Plant J.">
        <title>Genome sequences and population genomics provide insights into the demographic history, inbreeding, and mutation load of two 'living fossil' tree species of Dipteronia.</title>
        <authorList>
            <person name="Feng Y."/>
            <person name="Comes H.P."/>
            <person name="Chen J."/>
            <person name="Zhu S."/>
            <person name="Lu R."/>
            <person name="Zhang X."/>
            <person name="Li P."/>
            <person name="Qiu J."/>
            <person name="Olsen K.M."/>
            <person name="Qiu Y."/>
        </authorList>
    </citation>
    <scope>NUCLEOTIDE SEQUENCE</scope>
    <source>
        <strain evidence="3">NBL</strain>
    </source>
</reference>
<evidence type="ECO:0000259" key="2">
    <source>
        <dbReference type="PROSITE" id="PS50846"/>
    </source>
</evidence>
<keyword evidence="4" id="KW-1185">Reference proteome</keyword>
<dbReference type="GO" id="GO:0046872">
    <property type="term" value="F:metal ion binding"/>
    <property type="evidence" value="ECO:0007669"/>
    <property type="project" value="InterPro"/>
</dbReference>
<dbReference type="PROSITE" id="PS50846">
    <property type="entry name" value="HMA_2"/>
    <property type="match status" value="1"/>
</dbReference>
<dbReference type="Proteomes" id="UP001281410">
    <property type="component" value="Unassembled WGS sequence"/>
</dbReference>
<dbReference type="EMBL" id="JANJYJ010000010">
    <property type="protein sequence ID" value="KAK3184930.1"/>
    <property type="molecule type" value="Genomic_DNA"/>
</dbReference>
<proteinExistence type="predicted"/>
<protein>
    <recommendedName>
        <fullName evidence="2">HMA domain-containing protein</fullName>
    </recommendedName>
</protein>
<feature type="compositionally biased region" description="Polar residues" evidence="1">
    <location>
        <begin position="179"/>
        <end position="190"/>
    </location>
</feature>
<dbReference type="AlphaFoldDB" id="A0AAD9ZN10"/>
<organism evidence="3 4">
    <name type="scientific">Dipteronia sinensis</name>
    <dbReference type="NCBI Taxonomy" id="43782"/>
    <lineage>
        <taxon>Eukaryota</taxon>
        <taxon>Viridiplantae</taxon>
        <taxon>Streptophyta</taxon>
        <taxon>Embryophyta</taxon>
        <taxon>Tracheophyta</taxon>
        <taxon>Spermatophyta</taxon>
        <taxon>Magnoliopsida</taxon>
        <taxon>eudicotyledons</taxon>
        <taxon>Gunneridae</taxon>
        <taxon>Pentapetalae</taxon>
        <taxon>rosids</taxon>
        <taxon>malvids</taxon>
        <taxon>Sapindales</taxon>
        <taxon>Sapindaceae</taxon>
        <taxon>Hippocastanoideae</taxon>
        <taxon>Acereae</taxon>
        <taxon>Dipteronia</taxon>
    </lineage>
</organism>